<feature type="transmembrane region" description="Helical" evidence="6">
    <location>
        <begin position="71"/>
        <end position="93"/>
    </location>
</feature>
<feature type="transmembrane region" description="Helical" evidence="6">
    <location>
        <begin position="216"/>
        <end position="236"/>
    </location>
</feature>
<evidence type="ECO:0000256" key="2">
    <source>
        <dbReference type="ARBA" id="ARBA00022475"/>
    </source>
</evidence>
<evidence type="ECO:0000256" key="3">
    <source>
        <dbReference type="ARBA" id="ARBA00022692"/>
    </source>
</evidence>
<reference evidence="8" key="1">
    <citation type="submission" date="2016-10" db="EMBL/GenBank/DDBJ databases">
        <authorList>
            <person name="Varghese N."/>
            <person name="Submissions S."/>
        </authorList>
    </citation>
    <scope>NUCLEOTIDE SEQUENCE [LARGE SCALE GENOMIC DNA]</scope>
    <source>
        <strain evidence="8">DSM 13078</strain>
    </source>
</reference>
<dbReference type="InterPro" id="IPR001851">
    <property type="entry name" value="ABC_transp_permease"/>
</dbReference>
<dbReference type="Proteomes" id="UP000199161">
    <property type="component" value="Unassembled WGS sequence"/>
</dbReference>
<sequence length="377" mass="38936">MTDDREGRVRAMVDRAASRMLDATVLERIGIAIASTLLALLIGLGIVAAAGHNPFRFAYQLIVGSFGSERAVARTLRYSVLFVLAGVAVAVAFRAGVFNIGVQGQFVVGGFATVVTIVRVAPHLPNGTGSGIVLMLIGTIAAIVAGGLYAALPGVLKAYSGANEIITTIMLNFIAIGAVGWLVAGRFGDPEATATRTERLPEHVELPSVVFDDPNLSIVGILLTVAVVVLVAAVMARTSFGYDMVTSGYQETAATYSGVDARRMIVSTMTLSGMVAGLGGAVFAIMIQGYFTDPSGIGNYGFDAIAVSLLAANNPVGVVPAGLLFGGLESAGSHIQINSDVPVQLIDGIVGLVVLFVAVPELFRIVARRTGLGGDDE</sequence>
<dbReference type="PANTHER" id="PTHR47089">
    <property type="entry name" value="ABC TRANSPORTER, PERMEASE PROTEIN"/>
    <property type="match status" value="1"/>
</dbReference>
<feature type="transmembrane region" description="Helical" evidence="6">
    <location>
        <begin position="341"/>
        <end position="359"/>
    </location>
</feature>
<keyword evidence="2" id="KW-1003">Cell membrane</keyword>
<evidence type="ECO:0000256" key="5">
    <source>
        <dbReference type="ARBA" id="ARBA00023136"/>
    </source>
</evidence>
<gene>
    <name evidence="7" type="ORF">SAMN05444422_108169</name>
</gene>
<keyword evidence="3 6" id="KW-0812">Transmembrane</keyword>
<organism evidence="7 8">
    <name type="scientific">Natronobacterium haloterrestre</name>
    <name type="common">Halobiforma haloterrestris</name>
    <dbReference type="NCBI Taxonomy" id="148448"/>
    <lineage>
        <taxon>Archaea</taxon>
        <taxon>Methanobacteriati</taxon>
        <taxon>Methanobacteriota</taxon>
        <taxon>Stenosarchaea group</taxon>
        <taxon>Halobacteria</taxon>
        <taxon>Halobacteriales</taxon>
        <taxon>Natrialbaceae</taxon>
        <taxon>Natronobacterium</taxon>
    </lineage>
</organism>
<keyword evidence="8" id="KW-1185">Reference proteome</keyword>
<evidence type="ECO:0000256" key="1">
    <source>
        <dbReference type="ARBA" id="ARBA00004651"/>
    </source>
</evidence>
<evidence type="ECO:0000256" key="6">
    <source>
        <dbReference type="SAM" id="Phobius"/>
    </source>
</evidence>
<evidence type="ECO:0000313" key="7">
    <source>
        <dbReference type="EMBL" id="SFC44378.1"/>
    </source>
</evidence>
<feature type="transmembrane region" description="Helical" evidence="6">
    <location>
        <begin position="271"/>
        <end position="291"/>
    </location>
</feature>
<comment type="subcellular location">
    <subcellularLocation>
        <location evidence="1">Cell membrane</location>
        <topology evidence="1">Multi-pass membrane protein</topology>
    </subcellularLocation>
</comment>
<accession>A0A1I1JCM7</accession>
<proteinExistence type="predicted"/>
<dbReference type="GO" id="GO:0022857">
    <property type="term" value="F:transmembrane transporter activity"/>
    <property type="evidence" value="ECO:0007669"/>
    <property type="project" value="InterPro"/>
</dbReference>
<dbReference type="Pfam" id="PF02653">
    <property type="entry name" value="BPD_transp_2"/>
    <property type="match status" value="1"/>
</dbReference>
<feature type="transmembrane region" description="Helical" evidence="6">
    <location>
        <begin position="132"/>
        <end position="152"/>
    </location>
</feature>
<feature type="transmembrane region" description="Helical" evidence="6">
    <location>
        <begin position="100"/>
        <end position="120"/>
    </location>
</feature>
<evidence type="ECO:0000313" key="8">
    <source>
        <dbReference type="Proteomes" id="UP000199161"/>
    </source>
</evidence>
<feature type="transmembrane region" description="Helical" evidence="6">
    <location>
        <begin position="29"/>
        <end position="51"/>
    </location>
</feature>
<keyword evidence="5 6" id="KW-0472">Membrane</keyword>
<feature type="transmembrane region" description="Helical" evidence="6">
    <location>
        <begin position="164"/>
        <end position="184"/>
    </location>
</feature>
<dbReference type="CDD" id="cd06580">
    <property type="entry name" value="TM_PBP1_transp_TpRbsC_like"/>
    <property type="match status" value="1"/>
</dbReference>
<dbReference type="GO" id="GO:0005886">
    <property type="term" value="C:plasma membrane"/>
    <property type="evidence" value="ECO:0007669"/>
    <property type="project" value="UniProtKB-SubCell"/>
</dbReference>
<evidence type="ECO:0000256" key="4">
    <source>
        <dbReference type="ARBA" id="ARBA00022989"/>
    </source>
</evidence>
<dbReference type="EMBL" id="FOKW01000008">
    <property type="protein sequence ID" value="SFC44378.1"/>
    <property type="molecule type" value="Genomic_DNA"/>
</dbReference>
<keyword evidence="4 6" id="KW-1133">Transmembrane helix</keyword>
<dbReference type="AlphaFoldDB" id="A0A1I1JCM7"/>
<dbReference type="PANTHER" id="PTHR47089:SF1">
    <property type="entry name" value="GUANOSINE ABC TRANSPORTER PERMEASE PROTEIN NUPP"/>
    <property type="match status" value="1"/>
</dbReference>
<protein>
    <submittedName>
        <fullName evidence="7">Nucleoside ABC transporter membrane protein</fullName>
    </submittedName>
</protein>
<name>A0A1I1JCM7_NATHA</name>